<evidence type="ECO:0000313" key="2">
    <source>
        <dbReference type="Proteomes" id="UP000823847"/>
    </source>
</evidence>
<proteinExistence type="predicted"/>
<gene>
    <name evidence="1" type="ORF">H9848_07395</name>
</gene>
<evidence type="ECO:0000313" key="1">
    <source>
        <dbReference type="EMBL" id="HIX86415.1"/>
    </source>
</evidence>
<sequence length="223" mass="25157">MIYYDIHTHLKALASPEEQVSIVNTAIGMEEDEWDAYPARWRSVGIHPWYIIEDGKSQLSSLRALAARPDVVAIGEAGLDKTVETPLDKQLDIFTEQAYLAEEQRKPLIIHCVKAWPDLIACQKRIRPQVPWIIHGFRGNGILAAQLLRFGFYLSFGARFQPEAVQAAWPGHLFTETDESSIPIHSIYKSIADALGITLTELSTQIARNISIFPLNDETYRTV</sequence>
<dbReference type="InterPro" id="IPR032466">
    <property type="entry name" value="Metal_Hydrolase"/>
</dbReference>
<dbReference type="InterPro" id="IPR001130">
    <property type="entry name" value="TatD-like"/>
</dbReference>
<dbReference type="Pfam" id="PF01026">
    <property type="entry name" value="TatD_DNase"/>
    <property type="match status" value="1"/>
</dbReference>
<dbReference type="GO" id="GO:0005829">
    <property type="term" value="C:cytosol"/>
    <property type="evidence" value="ECO:0007669"/>
    <property type="project" value="TreeGrafter"/>
</dbReference>
<reference evidence="1" key="2">
    <citation type="submission" date="2021-04" db="EMBL/GenBank/DDBJ databases">
        <authorList>
            <person name="Gilroy R."/>
        </authorList>
    </citation>
    <scope>NUCLEOTIDE SEQUENCE</scope>
    <source>
        <strain evidence="1">ChiHecec2B26-12326</strain>
    </source>
</reference>
<dbReference type="Gene3D" id="3.20.20.140">
    <property type="entry name" value="Metal-dependent hydrolases"/>
    <property type="match status" value="1"/>
</dbReference>
<dbReference type="GO" id="GO:0016788">
    <property type="term" value="F:hydrolase activity, acting on ester bonds"/>
    <property type="evidence" value="ECO:0007669"/>
    <property type="project" value="InterPro"/>
</dbReference>
<reference evidence="1" key="1">
    <citation type="journal article" date="2021" name="PeerJ">
        <title>Extensive microbial diversity within the chicken gut microbiome revealed by metagenomics and culture.</title>
        <authorList>
            <person name="Gilroy R."/>
            <person name="Ravi A."/>
            <person name="Getino M."/>
            <person name="Pursley I."/>
            <person name="Horton D.L."/>
            <person name="Alikhan N.F."/>
            <person name="Baker D."/>
            <person name="Gharbi K."/>
            <person name="Hall N."/>
            <person name="Watson M."/>
            <person name="Adriaenssens E.M."/>
            <person name="Foster-Nyarko E."/>
            <person name="Jarju S."/>
            <person name="Secka A."/>
            <person name="Antonio M."/>
            <person name="Oren A."/>
            <person name="Chaudhuri R.R."/>
            <person name="La Ragione R."/>
            <person name="Hildebrand F."/>
            <person name="Pallen M.J."/>
        </authorList>
    </citation>
    <scope>NUCLEOTIDE SEQUENCE</scope>
    <source>
        <strain evidence="1">ChiHecec2B26-12326</strain>
    </source>
</reference>
<dbReference type="SUPFAM" id="SSF51556">
    <property type="entry name" value="Metallo-dependent hydrolases"/>
    <property type="match status" value="1"/>
</dbReference>
<dbReference type="PANTHER" id="PTHR46124">
    <property type="entry name" value="D-AMINOACYL-TRNA DEACYLASE"/>
    <property type="match status" value="1"/>
</dbReference>
<keyword evidence="1" id="KW-0378">Hydrolase</keyword>
<name>A0A9D1XS16_9BACT</name>
<accession>A0A9D1XS16</accession>
<comment type="caution">
    <text evidence="1">The sequence shown here is derived from an EMBL/GenBank/DDBJ whole genome shotgun (WGS) entry which is preliminary data.</text>
</comment>
<organism evidence="1 2">
    <name type="scientific">Candidatus Parabacteroides intestinigallinarum</name>
    <dbReference type="NCBI Taxonomy" id="2838722"/>
    <lineage>
        <taxon>Bacteria</taxon>
        <taxon>Pseudomonadati</taxon>
        <taxon>Bacteroidota</taxon>
        <taxon>Bacteroidia</taxon>
        <taxon>Bacteroidales</taxon>
        <taxon>Tannerellaceae</taxon>
        <taxon>Parabacteroides</taxon>
    </lineage>
</organism>
<dbReference type="Proteomes" id="UP000823847">
    <property type="component" value="Unassembled WGS sequence"/>
</dbReference>
<dbReference type="EMBL" id="DXEN01000055">
    <property type="protein sequence ID" value="HIX86415.1"/>
    <property type="molecule type" value="Genomic_DNA"/>
</dbReference>
<dbReference type="AlphaFoldDB" id="A0A9D1XS16"/>
<dbReference type="PANTHER" id="PTHR46124:SF2">
    <property type="entry name" value="D-AMINOACYL-TRNA DEACYLASE"/>
    <property type="match status" value="1"/>
</dbReference>
<protein>
    <submittedName>
        <fullName evidence="1">TatD family hydrolase</fullName>
    </submittedName>
</protein>